<dbReference type="InterPro" id="IPR005650">
    <property type="entry name" value="BlaI_family"/>
</dbReference>
<dbReference type="OrthoDB" id="280196at2"/>
<dbReference type="Gene3D" id="1.10.10.10">
    <property type="entry name" value="Winged helix-like DNA-binding domain superfamily/Winged helix DNA-binding domain"/>
    <property type="match status" value="1"/>
</dbReference>
<dbReference type="PIRSF" id="PIRSF019455">
    <property type="entry name" value="CopR_AtkY"/>
    <property type="match status" value="1"/>
</dbReference>
<reference evidence="5 6" key="1">
    <citation type="submission" date="2019-02" db="EMBL/GenBank/DDBJ databases">
        <title>Deep-cultivation of Planctomycetes and their phenomic and genomic characterization uncovers novel biology.</title>
        <authorList>
            <person name="Wiegand S."/>
            <person name="Jogler M."/>
            <person name="Boedeker C."/>
            <person name="Pinto D."/>
            <person name="Vollmers J."/>
            <person name="Rivas-Marin E."/>
            <person name="Kohn T."/>
            <person name="Peeters S.H."/>
            <person name="Heuer A."/>
            <person name="Rast P."/>
            <person name="Oberbeckmann S."/>
            <person name="Bunk B."/>
            <person name="Jeske O."/>
            <person name="Meyerdierks A."/>
            <person name="Storesund J.E."/>
            <person name="Kallscheuer N."/>
            <person name="Luecker S."/>
            <person name="Lage O.M."/>
            <person name="Pohl T."/>
            <person name="Merkel B.J."/>
            <person name="Hornburger P."/>
            <person name="Mueller R.-W."/>
            <person name="Bruemmer F."/>
            <person name="Labrenz M."/>
            <person name="Spormann A.M."/>
            <person name="Op den Camp H."/>
            <person name="Overmann J."/>
            <person name="Amann R."/>
            <person name="Jetten M.S.M."/>
            <person name="Mascher T."/>
            <person name="Medema M.H."/>
            <person name="Devos D.P."/>
            <person name="Kaster A.-K."/>
            <person name="Ovreas L."/>
            <person name="Rohde M."/>
            <person name="Galperin M.Y."/>
            <person name="Jogler C."/>
        </authorList>
    </citation>
    <scope>NUCLEOTIDE SEQUENCE [LARGE SCALE GENOMIC DNA]</scope>
    <source>
        <strain evidence="5 6">Q31a</strain>
    </source>
</reference>
<evidence type="ECO:0000256" key="1">
    <source>
        <dbReference type="ARBA" id="ARBA00011046"/>
    </source>
</evidence>
<evidence type="ECO:0000313" key="6">
    <source>
        <dbReference type="Proteomes" id="UP000318017"/>
    </source>
</evidence>
<evidence type="ECO:0000256" key="2">
    <source>
        <dbReference type="ARBA" id="ARBA00023015"/>
    </source>
</evidence>
<accession>A0A518GAT6</accession>
<gene>
    <name evidence="5" type="primary">mecI</name>
    <name evidence="5" type="ORF">Q31a_40450</name>
</gene>
<dbReference type="Gene3D" id="1.10.4040.10">
    <property type="entry name" value="Penicillinase repressor domain"/>
    <property type="match status" value="1"/>
</dbReference>
<dbReference type="GO" id="GO:0045892">
    <property type="term" value="P:negative regulation of DNA-templated transcription"/>
    <property type="evidence" value="ECO:0007669"/>
    <property type="project" value="InterPro"/>
</dbReference>
<proteinExistence type="inferred from homology"/>
<dbReference type="KEGG" id="ahel:Q31a_40450"/>
<dbReference type="AlphaFoldDB" id="A0A518GAT6"/>
<keyword evidence="4" id="KW-0804">Transcription</keyword>
<name>A0A518GAT6_9BACT</name>
<dbReference type="Pfam" id="PF03965">
    <property type="entry name" value="Penicillinase_R"/>
    <property type="match status" value="1"/>
</dbReference>
<keyword evidence="6" id="KW-1185">Reference proteome</keyword>
<dbReference type="Proteomes" id="UP000318017">
    <property type="component" value="Chromosome"/>
</dbReference>
<keyword evidence="2" id="KW-0805">Transcription regulation</keyword>
<keyword evidence="3" id="KW-0238">DNA-binding</keyword>
<protein>
    <submittedName>
        <fullName evidence="5">Methicillin resistance regulatory protein MecI</fullName>
    </submittedName>
</protein>
<dbReference type="RefSeq" id="WP_145081196.1">
    <property type="nucleotide sequence ID" value="NZ_CP036298.1"/>
</dbReference>
<dbReference type="SUPFAM" id="SSF46785">
    <property type="entry name" value="Winged helix' DNA-binding domain"/>
    <property type="match status" value="1"/>
</dbReference>
<sequence length="127" mass="14442">MARPKAVELTARELAVMQLFWNNGEGTAEQAQTHLEATGEKLAYTTVANVVRSLADKGFLKLTNSTRPYQYVAVRKFEDVSKRIVGDLVNRLFAGSRQAMLVQLLDRKKLTKPEREYLESLLNEQEQ</sequence>
<comment type="similarity">
    <text evidence="1">Belongs to the BlaI transcriptional regulatory family.</text>
</comment>
<organism evidence="5 6">
    <name type="scientific">Aureliella helgolandensis</name>
    <dbReference type="NCBI Taxonomy" id="2527968"/>
    <lineage>
        <taxon>Bacteria</taxon>
        <taxon>Pseudomonadati</taxon>
        <taxon>Planctomycetota</taxon>
        <taxon>Planctomycetia</taxon>
        <taxon>Pirellulales</taxon>
        <taxon>Pirellulaceae</taxon>
        <taxon>Aureliella</taxon>
    </lineage>
</organism>
<evidence type="ECO:0000313" key="5">
    <source>
        <dbReference type="EMBL" id="QDV25718.1"/>
    </source>
</evidence>
<dbReference type="InterPro" id="IPR036388">
    <property type="entry name" value="WH-like_DNA-bd_sf"/>
</dbReference>
<evidence type="ECO:0000256" key="4">
    <source>
        <dbReference type="ARBA" id="ARBA00023163"/>
    </source>
</evidence>
<evidence type="ECO:0000256" key="3">
    <source>
        <dbReference type="ARBA" id="ARBA00023125"/>
    </source>
</evidence>
<dbReference type="GO" id="GO:0003677">
    <property type="term" value="F:DNA binding"/>
    <property type="evidence" value="ECO:0007669"/>
    <property type="project" value="UniProtKB-KW"/>
</dbReference>
<dbReference type="InterPro" id="IPR036390">
    <property type="entry name" value="WH_DNA-bd_sf"/>
</dbReference>
<dbReference type="EMBL" id="CP036298">
    <property type="protein sequence ID" value="QDV25718.1"/>
    <property type="molecule type" value="Genomic_DNA"/>
</dbReference>